<keyword evidence="13" id="KW-1185">Reference proteome</keyword>
<dbReference type="STRING" id="229535.A0A0M8P217"/>
<keyword evidence="6 11" id="KW-0489">Methyltransferase</keyword>
<dbReference type="PANTHER" id="PTHR21210">
    <property type="entry name" value="TRNA (URACIL-O(2)-)-METHYLTRANSFERASE-RELATED"/>
    <property type="match status" value="1"/>
</dbReference>
<reference evidence="12 13" key="1">
    <citation type="submission" date="2015-08" db="EMBL/GenBank/DDBJ databases">
        <title>Genome sequencing of Penicillium nordicum.</title>
        <authorList>
            <person name="Nguyen H.D."/>
            <person name="Seifert K.A."/>
        </authorList>
    </citation>
    <scope>NUCLEOTIDE SEQUENCE [LARGE SCALE GENOMIC DNA]</scope>
    <source>
        <strain evidence="12 13">DAOMC 185683</strain>
    </source>
</reference>
<organism evidence="12 13">
    <name type="scientific">Penicillium nordicum</name>
    <dbReference type="NCBI Taxonomy" id="229535"/>
    <lineage>
        <taxon>Eukaryota</taxon>
        <taxon>Fungi</taxon>
        <taxon>Dikarya</taxon>
        <taxon>Ascomycota</taxon>
        <taxon>Pezizomycotina</taxon>
        <taxon>Eurotiomycetes</taxon>
        <taxon>Eurotiomycetidae</taxon>
        <taxon>Eurotiales</taxon>
        <taxon>Aspergillaceae</taxon>
        <taxon>Penicillium</taxon>
    </lineage>
</organism>
<dbReference type="GO" id="GO:0030488">
    <property type="term" value="P:tRNA methylation"/>
    <property type="evidence" value="ECO:0007669"/>
    <property type="project" value="UniProtKB-UniRule"/>
</dbReference>
<sequence>MERRLTSRKVSLDWVERDDQDMDTVPAHLIQSTYARLKLQYAEELRQNWVEQLESPNQALEQLSLAACLIELWRSMYGAIPATEQDQSSRDTLPFPGFVDLACGNGILVYVLLTEGYKGQGFDACRRKSWETFPAKIQECLEERIFIPRPFVDVLDLQEIGVEIHTGDFPENTFIISDHADELTVWTPIMAALSSPSSPLPFFVIPCCSRSLAGSSYRYPPPEEGGPIQKKSEKSANGNPAAWKIVDDAIEQNLQPASGDLRALRAVKIEEKTESGFLNSMIGSLAAKTMSIAEEIGFGVEKAWLRTPGAINMALIGGRRQVTMEWLKNSDSTDSATKRDPRDTVLKNIIQVVERECSKDGGIRIAAELWVERTKSLHQGQGTVHQAK</sequence>
<keyword evidence="7 11" id="KW-0808">Transferase</keyword>
<dbReference type="EMBL" id="LHQQ01000072">
    <property type="protein sequence ID" value="KOS43846.1"/>
    <property type="molecule type" value="Genomic_DNA"/>
</dbReference>
<dbReference type="EC" id="2.1.1.211" evidence="3 11"/>
<comment type="catalytic activity">
    <reaction evidence="10 11">
        <text>uridine(44) in tRNA(Ser) + S-adenosyl-L-methionine = 2'-O-methyluridine(44) in tRNA(Ser) + S-adenosyl-L-homocysteine + H(+)</text>
        <dbReference type="Rhea" id="RHEA:43100"/>
        <dbReference type="Rhea" id="RHEA-COMP:10339"/>
        <dbReference type="Rhea" id="RHEA-COMP:10340"/>
        <dbReference type="ChEBI" id="CHEBI:15378"/>
        <dbReference type="ChEBI" id="CHEBI:57856"/>
        <dbReference type="ChEBI" id="CHEBI:59789"/>
        <dbReference type="ChEBI" id="CHEBI:65315"/>
        <dbReference type="ChEBI" id="CHEBI:74478"/>
        <dbReference type="EC" id="2.1.1.211"/>
    </reaction>
</comment>
<evidence type="ECO:0000256" key="8">
    <source>
        <dbReference type="ARBA" id="ARBA00022691"/>
    </source>
</evidence>
<comment type="caution">
    <text evidence="12">The sequence shown here is derived from an EMBL/GenBank/DDBJ whole genome shotgun (WGS) entry which is preliminary data.</text>
</comment>
<evidence type="ECO:0000256" key="11">
    <source>
        <dbReference type="RuleBase" id="RU368004"/>
    </source>
</evidence>
<dbReference type="OrthoDB" id="10047021at2759"/>
<comment type="similarity">
    <text evidence="2 11">Belongs to the TRM44 family.</text>
</comment>
<comment type="function">
    <text evidence="11">Adenosyl-L-methionine (AdoMet)-dependent tRNA (uracil-O(2)-)-methyltransferase.</text>
</comment>
<evidence type="ECO:0000256" key="1">
    <source>
        <dbReference type="ARBA" id="ARBA00004496"/>
    </source>
</evidence>
<dbReference type="AlphaFoldDB" id="A0A0M8P217"/>
<protein>
    <recommendedName>
        <fullName evidence="4 11">tRNA (uracil-O(2)-)-methyltransferase</fullName>
        <ecNumber evidence="3 11">2.1.1.211</ecNumber>
    </recommendedName>
</protein>
<evidence type="ECO:0000256" key="2">
    <source>
        <dbReference type="ARBA" id="ARBA00009056"/>
    </source>
</evidence>
<dbReference type="GO" id="GO:0005737">
    <property type="term" value="C:cytoplasm"/>
    <property type="evidence" value="ECO:0007669"/>
    <property type="project" value="UniProtKB-SubCell"/>
</dbReference>
<evidence type="ECO:0000256" key="6">
    <source>
        <dbReference type="ARBA" id="ARBA00022603"/>
    </source>
</evidence>
<keyword evidence="5 11" id="KW-0963">Cytoplasm</keyword>
<name>A0A0M8P217_9EURO</name>
<evidence type="ECO:0000313" key="13">
    <source>
        <dbReference type="Proteomes" id="UP000037696"/>
    </source>
</evidence>
<keyword evidence="9 11" id="KW-0819">tRNA processing</keyword>
<dbReference type="GO" id="GO:0141101">
    <property type="term" value="F:tRNA(Ser) (uridine(44)-2'-O-)-methyltransferase activity"/>
    <property type="evidence" value="ECO:0007669"/>
    <property type="project" value="UniProtKB-EC"/>
</dbReference>
<evidence type="ECO:0000256" key="9">
    <source>
        <dbReference type="ARBA" id="ARBA00022694"/>
    </source>
</evidence>
<accession>A0A0M8P217</accession>
<evidence type="ECO:0000256" key="5">
    <source>
        <dbReference type="ARBA" id="ARBA00022490"/>
    </source>
</evidence>
<evidence type="ECO:0000256" key="4">
    <source>
        <dbReference type="ARBA" id="ARBA00017788"/>
    </source>
</evidence>
<dbReference type="Proteomes" id="UP000037696">
    <property type="component" value="Unassembled WGS sequence"/>
</dbReference>
<comment type="subcellular location">
    <subcellularLocation>
        <location evidence="1 11">Cytoplasm</location>
    </subcellularLocation>
</comment>
<dbReference type="Pfam" id="PF07757">
    <property type="entry name" value="AdoMet_MTase"/>
    <property type="match status" value="1"/>
</dbReference>
<dbReference type="PANTHER" id="PTHR21210:SF0">
    <property type="entry name" value="TRNA (URACIL-O(2)-)-METHYLTRANSFERASE-RELATED"/>
    <property type="match status" value="1"/>
</dbReference>
<gene>
    <name evidence="12" type="ORF">ACN38_g5254</name>
</gene>
<evidence type="ECO:0000256" key="10">
    <source>
        <dbReference type="ARBA" id="ARBA00047957"/>
    </source>
</evidence>
<evidence type="ECO:0000256" key="3">
    <source>
        <dbReference type="ARBA" id="ARBA00012795"/>
    </source>
</evidence>
<evidence type="ECO:0000313" key="12">
    <source>
        <dbReference type="EMBL" id="KOS43846.1"/>
    </source>
</evidence>
<evidence type="ECO:0000256" key="7">
    <source>
        <dbReference type="ARBA" id="ARBA00022679"/>
    </source>
</evidence>
<keyword evidence="8 11" id="KW-0949">S-adenosyl-L-methionine</keyword>
<proteinExistence type="inferred from homology"/>
<dbReference type="InterPro" id="IPR011671">
    <property type="entry name" value="tRNA_uracil_MeTrfase"/>
</dbReference>